<evidence type="ECO:0000256" key="5">
    <source>
        <dbReference type="ARBA" id="ARBA00022679"/>
    </source>
</evidence>
<dbReference type="CDD" id="cd04235">
    <property type="entry name" value="AAK_CK"/>
    <property type="match status" value="1"/>
</dbReference>
<evidence type="ECO:0000256" key="6">
    <source>
        <dbReference type="ARBA" id="ARBA00022777"/>
    </source>
</evidence>
<keyword evidence="6 9" id="KW-0418">Kinase</keyword>
<dbReference type="PRINTS" id="PR01469">
    <property type="entry name" value="CARBMTKINASE"/>
</dbReference>
<dbReference type="PANTHER" id="PTHR30409">
    <property type="entry name" value="CARBAMATE KINASE"/>
    <property type="match status" value="1"/>
</dbReference>
<proteinExistence type="inferred from homology"/>
<dbReference type="SUPFAM" id="SSF53633">
    <property type="entry name" value="Carbamate kinase-like"/>
    <property type="match status" value="1"/>
</dbReference>
<gene>
    <name evidence="11" type="primary">arcC</name>
    <name evidence="11" type="ORF">HMPREF0556_10747</name>
</gene>
<evidence type="ECO:0000256" key="3">
    <source>
        <dbReference type="ARBA" id="ARBA00013070"/>
    </source>
</evidence>
<dbReference type="AlphaFoldDB" id="D7UWY6"/>
<keyword evidence="4" id="KW-0056">Arginine metabolism</keyword>
<evidence type="ECO:0000256" key="2">
    <source>
        <dbReference type="ARBA" id="ARBA00011066"/>
    </source>
</evidence>
<accession>D7UWY6</accession>
<evidence type="ECO:0000256" key="7">
    <source>
        <dbReference type="ARBA" id="ARBA00048467"/>
    </source>
</evidence>
<dbReference type="eggNOG" id="COG0549">
    <property type="taxonomic scope" value="Bacteria"/>
</dbReference>
<dbReference type="FunFam" id="3.40.1160.10:FF:000007">
    <property type="entry name" value="Carbamate kinase"/>
    <property type="match status" value="1"/>
</dbReference>
<keyword evidence="5 9" id="KW-0808">Transferase</keyword>
<evidence type="ECO:0000256" key="4">
    <source>
        <dbReference type="ARBA" id="ARBA00022503"/>
    </source>
</evidence>
<dbReference type="InterPro" id="IPR001048">
    <property type="entry name" value="Asp/Glu/Uridylate_kinase"/>
</dbReference>
<dbReference type="UniPathway" id="UPA00996">
    <property type="reaction ID" value="UER00366"/>
</dbReference>
<comment type="caution">
    <text evidence="11">The sequence shown here is derived from an EMBL/GenBank/DDBJ whole genome shotgun (WGS) entry which is preliminary data.</text>
</comment>
<dbReference type="InterPro" id="IPR036393">
    <property type="entry name" value="AceGlu_kinase-like_sf"/>
</dbReference>
<dbReference type="PANTHER" id="PTHR30409:SF1">
    <property type="entry name" value="CARBAMATE KINASE-RELATED"/>
    <property type="match status" value="1"/>
</dbReference>
<feature type="domain" description="Aspartate/glutamate/uridylate kinase" evidence="10">
    <location>
        <begin position="4"/>
        <end position="295"/>
    </location>
</feature>
<dbReference type="InterPro" id="IPR003964">
    <property type="entry name" value="Carb_kinase"/>
</dbReference>
<name>D7UWY6_LISGR</name>
<reference evidence="11" key="1">
    <citation type="submission" date="2010-06" db="EMBL/GenBank/DDBJ databases">
        <authorList>
            <person name="Muzny D."/>
            <person name="Qin X."/>
            <person name="Buhay C."/>
            <person name="Dugan-Rocha S."/>
            <person name="Ding Y."/>
            <person name="Chen G."/>
            <person name="Hawes A."/>
            <person name="Holder M."/>
            <person name="Jhangiani S."/>
            <person name="Johnson A."/>
            <person name="Khan Z."/>
            <person name="Li Z."/>
            <person name="Liu W."/>
            <person name="Liu X."/>
            <person name="Perez L."/>
            <person name="Shen H."/>
            <person name="Wang Q."/>
            <person name="Watt J."/>
            <person name="Xi L."/>
            <person name="Xin Y."/>
            <person name="Zhou J."/>
            <person name="Deng J."/>
            <person name="Jiang H."/>
            <person name="Liu Y."/>
            <person name="Qu J."/>
            <person name="Song X.-Z."/>
            <person name="Zhang L."/>
            <person name="Villasana D."/>
            <person name="Johnson A."/>
            <person name="Liu J."/>
            <person name="Liyanage D."/>
            <person name="Lorensuhewa L."/>
            <person name="Robinson T."/>
            <person name="Song A."/>
            <person name="Song B.-B."/>
            <person name="Dinh H."/>
            <person name="Thornton R."/>
            <person name="Coyle M."/>
            <person name="Francisco L."/>
            <person name="Jackson L."/>
            <person name="Javaid M."/>
            <person name="Korchina V."/>
            <person name="Kovar C."/>
            <person name="Mata R."/>
            <person name="Mathew T."/>
            <person name="Ngo R."/>
            <person name="Nguyen L."/>
            <person name="Nguyen N."/>
            <person name="Okwuonu G."/>
            <person name="Ongeri F."/>
            <person name="Pham C."/>
            <person name="Simmons D."/>
            <person name="Wilczek-Boney K."/>
            <person name="Hale W."/>
            <person name="Jakkamsetti A."/>
            <person name="Pham P."/>
            <person name="Ruth R."/>
            <person name="San Lucas F."/>
            <person name="Warren J."/>
            <person name="Zhang J."/>
            <person name="Zhao Z."/>
            <person name="Zhou C."/>
            <person name="Zhu D."/>
            <person name="Lee S."/>
            <person name="Bess C."/>
            <person name="Blankenburg K."/>
            <person name="Forbes L."/>
            <person name="Fu Q."/>
            <person name="Gubbala S."/>
            <person name="Hirani K."/>
            <person name="Jayaseelan J.C."/>
            <person name="Lara F."/>
            <person name="Munidasa M."/>
            <person name="Palculict T."/>
            <person name="Patil S."/>
            <person name="Pu L.-L."/>
            <person name="Saada N."/>
            <person name="Tang L."/>
            <person name="Weissenberger G."/>
            <person name="Zhu Y."/>
            <person name="Hemphill L."/>
            <person name="Shang Y."/>
            <person name="Youmans B."/>
            <person name="Ayvaz T."/>
            <person name="Ross M."/>
            <person name="Santibanez J."/>
            <person name="Aqrawi P."/>
            <person name="Gross S."/>
            <person name="Joshi V."/>
            <person name="Fowler G."/>
            <person name="Nazareth L."/>
            <person name="Reid J."/>
            <person name="Worley K."/>
            <person name="Petrosino J."/>
            <person name="Highlander S."/>
            <person name="Gibbs R."/>
        </authorList>
    </citation>
    <scope>NUCLEOTIDE SEQUENCE [LARGE SCALE GENOMIC DNA]</scope>
    <source>
        <strain evidence="11">DSM 20601</strain>
    </source>
</reference>
<dbReference type="PIRSF" id="PIRSF000723">
    <property type="entry name" value="Carbamate_kin"/>
    <property type="match status" value="1"/>
</dbReference>
<dbReference type="GO" id="GO:0019546">
    <property type="term" value="P:L-arginine deiminase pathway"/>
    <property type="evidence" value="ECO:0007669"/>
    <property type="project" value="TreeGrafter"/>
</dbReference>
<dbReference type="Pfam" id="PF00696">
    <property type="entry name" value="AA_kinase"/>
    <property type="match status" value="1"/>
</dbReference>
<evidence type="ECO:0000313" key="11">
    <source>
        <dbReference type="EMBL" id="EFI84194.1"/>
    </source>
</evidence>
<dbReference type="HOGENOM" id="CLU_076278_0_0_9"/>
<dbReference type="STRING" id="525367.HMPREF0556_10747"/>
<dbReference type="GO" id="GO:0005829">
    <property type="term" value="C:cytosol"/>
    <property type="evidence" value="ECO:0007669"/>
    <property type="project" value="TreeGrafter"/>
</dbReference>
<sequence>MMKKRVVVALGGNAILDGDASAEAQQANIEKTVAYLLNFIQNGDELVIAHGNGPQVGNLILQQAASDSEENPAMPLDAAVAMTQGSIGYWLQNALDNALAAHHIDREVATVLTQIIVDKQDDAFLNPTKPIGPFLSEAEVKTAAANNKAFRFIEDSGRGFRRVVPSPKPLAIKESKVIANLVSEAVITIACGGGGIPIYQDGDSYQGIEAVIDKDSAAERLAADIDADILIILTGVDNVYVNFNKPNQQKLGHVTSEELRVWAGEGQFPPGSMLPKVEAAIDFVERTGKQAIITSLENLQHPEEGTVISKASHTVS</sequence>
<dbReference type="NCBIfam" id="NF009007">
    <property type="entry name" value="PRK12352.1"/>
    <property type="match status" value="1"/>
</dbReference>
<dbReference type="Proteomes" id="UP000010119">
    <property type="component" value="Unassembled WGS sequence"/>
</dbReference>
<evidence type="ECO:0000256" key="1">
    <source>
        <dbReference type="ARBA" id="ARBA00005118"/>
    </source>
</evidence>
<evidence type="ECO:0000256" key="9">
    <source>
        <dbReference type="PIRNR" id="PIRNR000723"/>
    </source>
</evidence>
<dbReference type="NCBIfam" id="TIGR00746">
    <property type="entry name" value="arcC"/>
    <property type="match status" value="1"/>
</dbReference>
<keyword evidence="12" id="KW-1185">Reference proteome</keyword>
<dbReference type="EMBL" id="ACCR02000003">
    <property type="protein sequence ID" value="EFI84194.1"/>
    <property type="molecule type" value="Genomic_DNA"/>
</dbReference>
<evidence type="ECO:0000313" key="12">
    <source>
        <dbReference type="Proteomes" id="UP000010119"/>
    </source>
</evidence>
<evidence type="ECO:0000256" key="8">
    <source>
        <dbReference type="NCBIfam" id="TIGR00746"/>
    </source>
</evidence>
<comment type="catalytic activity">
    <reaction evidence="7">
        <text>hydrogencarbonate + NH4(+) + ATP = carbamoyl phosphate + ADP + H2O + H(+)</text>
        <dbReference type="Rhea" id="RHEA:10152"/>
        <dbReference type="ChEBI" id="CHEBI:15377"/>
        <dbReference type="ChEBI" id="CHEBI:15378"/>
        <dbReference type="ChEBI" id="CHEBI:17544"/>
        <dbReference type="ChEBI" id="CHEBI:28938"/>
        <dbReference type="ChEBI" id="CHEBI:30616"/>
        <dbReference type="ChEBI" id="CHEBI:58228"/>
        <dbReference type="ChEBI" id="CHEBI:456216"/>
        <dbReference type="EC" id="2.7.2.2"/>
    </reaction>
</comment>
<organism evidence="11 12">
    <name type="scientific">Listeria grayi DSM 20601</name>
    <dbReference type="NCBI Taxonomy" id="525367"/>
    <lineage>
        <taxon>Bacteria</taxon>
        <taxon>Bacillati</taxon>
        <taxon>Bacillota</taxon>
        <taxon>Bacilli</taxon>
        <taxon>Bacillales</taxon>
        <taxon>Listeriaceae</taxon>
        <taxon>Listeria</taxon>
    </lineage>
</organism>
<comment type="pathway">
    <text evidence="1">Metabolic intermediate metabolism; carbamoyl phosphate degradation; CO(2) and NH(3) from carbamoyl phosphate: step 1/1.</text>
</comment>
<protein>
    <recommendedName>
        <fullName evidence="3 8">Carbamate kinase</fullName>
    </recommendedName>
</protein>
<dbReference type="GO" id="GO:0008804">
    <property type="term" value="F:carbamate kinase activity"/>
    <property type="evidence" value="ECO:0007669"/>
    <property type="project" value="UniProtKB-UniRule"/>
</dbReference>
<comment type="similarity">
    <text evidence="2 9">Belongs to the carbamate kinase family.</text>
</comment>
<dbReference type="Gene3D" id="3.40.1160.10">
    <property type="entry name" value="Acetylglutamate kinase-like"/>
    <property type="match status" value="1"/>
</dbReference>
<evidence type="ECO:0000259" key="10">
    <source>
        <dbReference type="Pfam" id="PF00696"/>
    </source>
</evidence>